<dbReference type="Gene3D" id="3.30.300.30">
    <property type="match status" value="1"/>
</dbReference>
<dbReference type="Gene3D" id="3.40.50.980">
    <property type="match status" value="2"/>
</dbReference>
<dbReference type="InterPro" id="IPR000873">
    <property type="entry name" value="AMP-dep_synth/lig_dom"/>
</dbReference>
<evidence type="ECO:0000256" key="3">
    <source>
        <dbReference type="ARBA" id="ARBA00022553"/>
    </source>
</evidence>
<dbReference type="Gene3D" id="2.30.38.10">
    <property type="entry name" value="Luciferase, Domain 3"/>
    <property type="match status" value="1"/>
</dbReference>
<dbReference type="Gene3D" id="3.30.559.10">
    <property type="entry name" value="Chloramphenicol acetyltransferase-like domain"/>
    <property type="match status" value="1"/>
</dbReference>
<dbReference type="PROSITE" id="PS50075">
    <property type="entry name" value="CARRIER"/>
    <property type="match status" value="2"/>
</dbReference>
<dbReference type="PANTHER" id="PTHR45527">
    <property type="entry name" value="NONRIBOSOMAL PEPTIDE SYNTHETASE"/>
    <property type="match status" value="1"/>
</dbReference>
<dbReference type="Gene3D" id="1.10.1200.10">
    <property type="entry name" value="ACP-like"/>
    <property type="match status" value="2"/>
</dbReference>
<evidence type="ECO:0000313" key="5">
    <source>
        <dbReference type="EMBL" id="GAA3804136.1"/>
    </source>
</evidence>
<dbReference type="SUPFAM" id="SSF47336">
    <property type="entry name" value="ACP-like"/>
    <property type="match status" value="2"/>
</dbReference>
<dbReference type="InterPro" id="IPR009081">
    <property type="entry name" value="PP-bd_ACP"/>
</dbReference>
<evidence type="ECO:0000256" key="2">
    <source>
        <dbReference type="ARBA" id="ARBA00022450"/>
    </source>
</evidence>
<evidence type="ECO:0000256" key="1">
    <source>
        <dbReference type="ARBA" id="ARBA00001957"/>
    </source>
</evidence>
<dbReference type="Pfam" id="PF13193">
    <property type="entry name" value="AMP-binding_C"/>
    <property type="match status" value="1"/>
</dbReference>
<reference evidence="6" key="1">
    <citation type="journal article" date="2019" name="Int. J. Syst. Evol. Microbiol.">
        <title>The Global Catalogue of Microorganisms (GCM) 10K type strain sequencing project: providing services to taxonomists for standard genome sequencing and annotation.</title>
        <authorList>
            <consortium name="The Broad Institute Genomics Platform"/>
            <consortium name="The Broad Institute Genome Sequencing Center for Infectious Disease"/>
            <person name="Wu L."/>
            <person name="Ma J."/>
        </authorList>
    </citation>
    <scope>NUCLEOTIDE SEQUENCE [LARGE SCALE GENOMIC DNA]</scope>
    <source>
        <strain evidence="6">JCM 17138</strain>
    </source>
</reference>
<evidence type="ECO:0000313" key="6">
    <source>
        <dbReference type="Proteomes" id="UP001501009"/>
    </source>
</evidence>
<evidence type="ECO:0000259" key="4">
    <source>
        <dbReference type="PROSITE" id="PS50075"/>
    </source>
</evidence>
<keyword evidence="2" id="KW-0596">Phosphopantetheine</keyword>
<dbReference type="InterPro" id="IPR023213">
    <property type="entry name" value="CAT-like_dom_sf"/>
</dbReference>
<name>A0ABP7HWT9_9ACTN</name>
<proteinExistence type="predicted"/>
<dbReference type="Pfam" id="PF00668">
    <property type="entry name" value="Condensation"/>
    <property type="match status" value="1"/>
</dbReference>
<gene>
    <name evidence="5" type="ORF">GCM10022403_042590</name>
</gene>
<dbReference type="InterPro" id="IPR025110">
    <property type="entry name" value="AMP-bd_C"/>
</dbReference>
<dbReference type="PROSITE" id="PS00455">
    <property type="entry name" value="AMP_BINDING"/>
    <property type="match status" value="1"/>
</dbReference>
<protein>
    <recommendedName>
        <fullName evidence="4">Carrier domain-containing protein</fullName>
    </recommendedName>
</protein>
<dbReference type="PROSITE" id="PS00012">
    <property type="entry name" value="PHOSPHOPANTETHEINE"/>
    <property type="match status" value="1"/>
</dbReference>
<dbReference type="InterPro" id="IPR020806">
    <property type="entry name" value="PKS_PP-bd"/>
</dbReference>
<dbReference type="Pfam" id="PF00501">
    <property type="entry name" value="AMP-binding"/>
    <property type="match status" value="2"/>
</dbReference>
<sequence length="1555" mass="168105">MTRHTLPHRIVAQYAMHSPTAIAAIEDGRHISYGEFETEARRTACFLGRHGVGPGRAVGVRAASAADLIVSLLGVWKTGAAVVLLPDSIPGERLASIMRDARIDLLLSLDTEREEIASCPDDVREEVHHADDPAFISYGASDAGLVIDWRTLAAYASALVGRHEMAPGDRVVFGAPVDEAACYGALLATLLNGATAVFPALGNAPDVAALPEAVAEFRGTVLSVPHPLLTELAQLSGRPQWPTLRLVLSDAPELDPGTDAQTRRRLSAVTTASLAISYGQAAYGLPVTLLDGEPEQGTEAPLLGAPVDGLRIAVLDEFGEPLPAGLPGELHVAVSGAWPGSPGATAERFVPDPDGEPGSRMLRTGTLVRLRNDGTLEWFGRVEGDAEALWSQEPLLLLDSERPPYVAPRTPEEHVVAEVWAELLDVDDIGVTDGFFQLGGYSLLLARLAERLRLATGKDVALADLYQAVTVEQQAELVRIAGTSRALIETVARDEALPLSFGQRRVWLLSTMHPDSAEWIVPLFLRLPGDIAPDTVRRALEALSARHESLRTRYISRAGEPLQIIEPAGPVDLRVIDGPENLEGLVRAEFEAGFDLASGRLWRALLARRMDQERHTDQEQLLFLTLHHIACDGWSATVLEREFREICAAYHGGGEPELDVPGVQYADYAVWQRKSRDKDSLTEDLAFWREELRGAVPAELPTDHPRPAERDPRGALVPIRIPAPLAEQVIGLGRRHEASPFMTLLTAFSALLARYSGQWDVSIGVPVAGRTLPQTEPVVGFFINSLVLRCPLEPELSFSDALDRVRETSLAAFAHQEVPFEHLVEELRPERDLSRTPLYQVAFNFNDVQVSGGMPGDSDFDLLLGNRQVSKTDLTLYLRTESDGALTGVVEYATALFERGTVERLASRFVHLLTAAVEAPASRLSTLDILPAEEQGEGTDRWNDTRTEWDTGSVLDVIEAQVARTPEAVALVAGERRISYREMDRAANRIAHRLRALGASQDTLVGVCLHRGPELVESLLGVWKAGAAYVPIDPANPAERLNQVLADSGASILVSSSGLTGLTRSFTGARLTVDQDTEWLAEGADTPPSRSQDPERLAYVIYTSGSTGRPKGVMVTQHGLTNHLRWAARDLIVGEGGAPLFSSIAFDLPATNVYAPLMAGQAVHLLPDLDDLTGLGQALAASAPYAFIKLTPGHLDLLSHQLTPEQAAGLANVVLVAGEALPARTANHWLAVLGPGRLINEYGPTETSIGTTTHPVQAEQTTTVPLGSPLPNMTTHVLDDAGRPLPVGVIGELYIGGDGLARGYLDRPGLTAQRFVPNPFGGPGTRLYRTGDLVRRLPDGSIAFLGRVDDQVKIRGYRIELGEIEAALTAQPGIDRAAVVVQEAQEGEKSLVAYLVGAGDRQVDADAVRERVAEVLPAYMVPSAFAVLDTLPLTPNGKLDRKALPAVDRSAGHYEAPGTPVEEHIAAIWSDILDRERISVQESFFEIGGHSILAIRMTSTLQDEFGIDLSLRTVFEHPTVRSLASAVEDHIRAEIEQMSEGELREYDARTTSRPE</sequence>
<dbReference type="InterPro" id="IPR010071">
    <property type="entry name" value="AA_adenyl_dom"/>
</dbReference>
<dbReference type="InterPro" id="IPR006162">
    <property type="entry name" value="Ppantetheine_attach_site"/>
</dbReference>
<dbReference type="SUPFAM" id="SSF56801">
    <property type="entry name" value="Acetyl-CoA synthetase-like"/>
    <property type="match status" value="2"/>
</dbReference>
<dbReference type="RefSeq" id="WP_275773418.1">
    <property type="nucleotide sequence ID" value="NZ_BAABDE010000018.1"/>
</dbReference>
<dbReference type="Gene3D" id="3.40.50.12780">
    <property type="entry name" value="N-terminal domain of ligase-like"/>
    <property type="match status" value="1"/>
</dbReference>
<dbReference type="EMBL" id="BAABDE010000018">
    <property type="protein sequence ID" value="GAA3804136.1"/>
    <property type="molecule type" value="Genomic_DNA"/>
</dbReference>
<feature type="domain" description="Carrier" evidence="4">
    <location>
        <begin position="407"/>
        <end position="482"/>
    </location>
</feature>
<dbReference type="CDD" id="cd05930">
    <property type="entry name" value="A_NRPS"/>
    <property type="match status" value="1"/>
</dbReference>
<organism evidence="5 6">
    <name type="scientific">Streptomyces coacervatus</name>
    <dbReference type="NCBI Taxonomy" id="647381"/>
    <lineage>
        <taxon>Bacteria</taxon>
        <taxon>Bacillati</taxon>
        <taxon>Actinomycetota</taxon>
        <taxon>Actinomycetes</taxon>
        <taxon>Kitasatosporales</taxon>
        <taxon>Streptomycetaceae</taxon>
        <taxon>Streptomyces</taxon>
    </lineage>
</organism>
<dbReference type="InterPro" id="IPR020845">
    <property type="entry name" value="AMP-binding_CS"/>
</dbReference>
<dbReference type="SUPFAM" id="SSF52777">
    <property type="entry name" value="CoA-dependent acyltransferases"/>
    <property type="match status" value="2"/>
</dbReference>
<dbReference type="Pfam" id="PF00550">
    <property type="entry name" value="PP-binding"/>
    <property type="match status" value="2"/>
</dbReference>
<feature type="domain" description="Carrier" evidence="4">
    <location>
        <begin position="1456"/>
        <end position="1531"/>
    </location>
</feature>
<dbReference type="CDD" id="cd19531">
    <property type="entry name" value="LCL_NRPS-like"/>
    <property type="match status" value="1"/>
</dbReference>
<dbReference type="NCBIfam" id="TIGR01733">
    <property type="entry name" value="AA-adenyl-dom"/>
    <property type="match status" value="1"/>
</dbReference>
<comment type="cofactor">
    <cofactor evidence="1">
        <name>pantetheine 4'-phosphate</name>
        <dbReference type="ChEBI" id="CHEBI:47942"/>
    </cofactor>
</comment>
<dbReference type="InterPro" id="IPR036736">
    <property type="entry name" value="ACP-like_sf"/>
</dbReference>
<dbReference type="Proteomes" id="UP001501009">
    <property type="component" value="Unassembled WGS sequence"/>
</dbReference>
<dbReference type="PANTHER" id="PTHR45527:SF1">
    <property type="entry name" value="FATTY ACID SYNTHASE"/>
    <property type="match status" value="1"/>
</dbReference>
<comment type="caution">
    <text evidence="5">The sequence shown here is derived from an EMBL/GenBank/DDBJ whole genome shotgun (WGS) entry which is preliminary data.</text>
</comment>
<dbReference type="InterPro" id="IPR045851">
    <property type="entry name" value="AMP-bd_C_sf"/>
</dbReference>
<dbReference type="InterPro" id="IPR001242">
    <property type="entry name" value="Condensation_dom"/>
</dbReference>
<accession>A0ABP7HWT9</accession>
<keyword evidence="3" id="KW-0597">Phosphoprotein</keyword>
<dbReference type="InterPro" id="IPR042099">
    <property type="entry name" value="ANL_N_sf"/>
</dbReference>
<dbReference type="SMART" id="SM00823">
    <property type="entry name" value="PKS_PP"/>
    <property type="match status" value="2"/>
</dbReference>
<dbReference type="Gene3D" id="3.30.559.30">
    <property type="entry name" value="Nonribosomal peptide synthetase, condensation domain"/>
    <property type="match status" value="1"/>
</dbReference>
<keyword evidence="6" id="KW-1185">Reference proteome</keyword>